<dbReference type="PROSITE" id="PS50968">
    <property type="entry name" value="BIOTINYL_LIPOYL"/>
    <property type="match status" value="1"/>
</dbReference>
<evidence type="ECO:0000313" key="7">
    <source>
        <dbReference type="Proteomes" id="UP000427716"/>
    </source>
</evidence>
<evidence type="ECO:0000259" key="5">
    <source>
        <dbReference type="PROSITE" id="PS50968"/>
    </source>
</evidence>
<dbReference type="EMBL" id="CP046415">
    <property type="protein sequence ID" value="QGT78663.1"/>
    <property type="molecule type" value="Genomic_DNA"/>
</dbReference>
<reference evidence="6 7" key="1">
    <citation type="submission" date="2019-11" db="EMBL/GenBank/DDBJ databases">
        <authorList>
            <person name="Zhang J."/>
            <person name="Sun C."/>
        </authorList>
    </citation>
    <scope>NUCLEOTIDE SEQUENCE [LARGE SCALE GENOMIC DNA]</scope>
    <source>
        <strain evidence="7">sp2</strain>
    </source>
</reference>
<sequence>MEIRQDRRYGETHEWYTVEDDVITVGVTEQGQEMLGDVVFADLPDVGQAVSEGAPCATLESVKAASDVLCPVDGEVLEINEALEDSPELINDDPLDEGWILKIRMEGEPADWMSPDEYGRMLEATD</sequence>
<dbReference type="PANTHER" id="PTHR11715">
    <property type="entry name" value="GLYCINE CLEAVAGE SYSTEM H PROTEIN"/>
    <property type="match status" value="1"/>
</dbReference>
<evidence type="ECO:0000256" key="2">
    <source>
        <dbReference type="ARBA" id="ARBA00022823"/>
    </source>
</evidence>
<evidence type="ECO:0000256" key="1">
    <source>
        <dbReference type="ARBA" id="ARBA00009249"/>
    </source>
</evidence>
<dbReference type="PANTHER" id="PTHR11715:SF3">
    <property type="entry name" value="GLYCINE CLEAVAGE SYSTEM H PROTEIN-RELATED"/>
    <property type="match status" value="1"/>
</dbReference>
<dbReference type="RefSeq" id="WP_136866922.1">
    <property type="nucleotide sequence ID" value="NZ_CP046415.1"/>
</dbReference>
<keyword evidence="7" id="KW-1185">Reference proteome</keyword>
<dbReference type="AlphaFoldDB" id="A0A6I6D3Y2"/>
<dbReference type="NCBIfam" id="TIGR00527">
    <property type="entry name" value="gcvH"/>
    <property type="match status" value="1"/>
</dbReference>
<keyword evidence="2 3" id="KW-0450">Lipoyl</keyword>
<feature type="modified residue" description="N6-lipoyllysine" evidence="3 4">
    <location>
        <position position="63"/>
    </location>
</feature>
<comment type="function">
    <text evidence="3">The glycine cleavage system catalyzes the degradation of glycine. The H protein shuttles the methylamine group of glycine from the P protein to the T protein.</text>
</comment>
<comment type="similarity">
    <text evidence="1 3">Belongs to the GcvH family.</text>
</comment>
<dbReference type="GO" id="GO:0009249">
    <property type="term" value="P:protein lipoylation"/>
    <property type="evidence" value="ECO:0007669"/>
    <property type="project" value="TreeGrafter"/>
</dbReference>
<accession>A0A6I6D3Y2</accession>
<name>A0A6I6D3Y2_9GAMM</name>
<dbReference type="SUPFAM" id="SSF51230">
    <property type="entry name" value="Single hybrid motif"/>
    <property type="match status" value="1"/>
</dbReference>
<dbReference type="InterPro" id="IPR011053">
    <property type="entry name" value="Single_hybrid_motif"/>
</dbReference>
<dbReference type="Pfam" id="PF01597">
    <property type="entry name" value="GCV_H"/>
    <property type="match status" value="1"/>
</dbReference>
<dbReference type="HAMAP" id="MF_00272">
    <property type="entry name" value="GcvH"/>
    <property type="match status" value="1"/>
</dbReference>
<dbReference type="NCBIfam" id="NF002270">
    <property type="entry name" value="PRK01202.1"/>
    <property type="match status" value="1"/>
</dbReference>
<dbReference type="Proteomes" id="UP000427716">
    <property type="component" value="Chromosome"/>
</dbReference>
<proteinExistence type="inferred from homology"/>
<dbReference type="InterPro" id="IPR002930">
    <property type="entry name" value="GCV_H"/>
</dbReference>
<protein>
    <recommendedName>
        <fullName evidence="3">Glycine cleavage system H protein</fullName>
    </recommendedName>
</protein>
<comment type="cofactor">
    <cofactor evidence="3">
        <name>(R)-lipoate</name>
        <dbReference type="ChEBI" id="CHEBI:83088"/>
    </cofactor>
    <text evidence="3">Binds 1 lipoyl cofactor covalently.</text>
</comment>
<feature type="domain" description="Lipoyl-binding" evidence="5">
    <location>
        <begin position="22"/>
        <end position="104"/>
    </location>
</feature>
<gene>
    <name evidence="3 6" type="primary">gcvH</name>
    <name evidence="6" type="ORF">GM160_07000</name>
</gene>
<dbReference type="KEGG" id="ghl:GM160_07000"/>
<dbReference type="InterPro" id="IPR000089">
    <property type="entry name" value="Biotin_lipoyl"/>
</dbReference>
<dbReference type="InterPro" id="IPR017453">
    <property type="entry name" value="GCV_H_sub"/>
</dbReference>
<dbReference type="InterPro" id="IPR003016">
    <property type="entry name" value="2-oxoA_DH_lipoyl-BS"/>
</dbReference>
<dbReference type="GO" id="GO:0005829">
    <property type="term" value="C:cytosol"/>
    <property type="evidence" value="ECO:0007669"/>
    <property type="project" value="TreeGrafter"/>
</dbReference>
<dbReference type="GO" id="GO:0005960">
    <property type="term" value="C:glycine cleavage complex"/>
    <property type="evidence" value="ECO:0007669"/>
    <property type="project" value="InterPro"/>
</dbReference>
<dbReference type="InterPro" id="IPR033753">
    <property type="entry name" value="GCV_H/Fam206"/>
</dbReference>
<evidence type="ECO:0000313" key="6">
    <source>
        <dbReference type="EMBL" id="QGT78663.1"/>
    </source>
</evidence>
<evidence type="ECO:0000256" key="3">
    <source>
        <dbReference type="HAMAP-Rule" id="MF_00272"/>
    </source>
</evidence>
<dbReference type="Gene3D" id="2.40.50.100">
    <property type="match status" value="1"/>
</dbReference>
<evidence type="ECO:0000256" key="4">
    <source>
        <dbReference type="PIRSR" id="PIRSR617453-50"/>
    </source>
</evidence>
<dbReference type="CDD" id="cd06848">
    <property type="entry name" value="GCS_H"/>
    <property type="match status" value="1"/>
</dbReference>
<dbReference type="GO" id="GO:0019464">
    <property type="term" value="P:glycine decarboxylation via glycine cleavage system"/>
    <property type="evidence" value="ECO:0007669"/>
    <property type="project" value="UniProtKB-UniRule"/>
</dbReference>
<organism evidence="6 7">
    <name type="scientific">Guyparkeria halophila</name>
    <dbReference type="NCBI Taxonomy" id="47960"/>
    <lineage>
        <taxon>Bacteria</taxon>
        <taxon>Pseudomonadati</taxon>
        <taxon>Pseudomonadota</taxon>
        <taxon>Gammaproteobacteria</taxon>
        <taxon>Chromatiales</taxon>
        <taxon>Thioalkalibacteraceae</taxon>
        <taxon>Guyparkeria</taxon>
    </lineage>
</organism>
<comment type="subunit">
    <text evidence="3">The glycine cleavage system is composed of four proteins: P, T, L and H.</text>
</comment>
<dbReference type="PROSITE" id="PS00189">
    <property type="entry name" value="LIPOYL"/>
    <property type="match status" value="1"/>
</dbReference>